<dbReference type="InterPro" id="IPR029063">
    <property type="entry name" value="SAM-dependent_MTases_sf"/>
</dbReference>
<evidence type="ECO:0000256" key="5">
    <source>
        <dbReference type="ARBA" id="ARBA00047622"/>
    </source>
</evidence>
<organism evidence="7 8">
    <name type="scientific">Sediminitomix flava</name>
    <dbReference type="NCBI Taxonomy" id="379075"/>
    <lineage>
        <taxon>Bacteria</taxon>
        <taxon>Pseudomonadati</taxon>
        <taxon>Bacteroidota</taxon>
        <taxon>Cytophagia</taxon>
        <taxon>Cytophagales</taxon>
        <taxon>Flammeovirgaceae</taxon>
        <taxon>Sediminitomix</taxon>
    </lineage>
</organism>
<evidence type="ECO:0000313" key="8">
    <source>
        <dbReference type="Proteomes" id="UP000245535"/>
    </source>
</evidence>
<name>A0A315ZFV5_SEDFL</name>
<comment type="pathway">
    <text evidence="4">Phospholipid metabolism.</text>
</comment>
<evidence type="ECO:0000256" key="3">
    <source>
        <dbReference type="ARBA" id="ARBA00022679"/>
    </source>
</evidence>
<dbReference type="GO" id="GO:0000234">
    <property type="term" value="F:phosphoethanolamine N-methyltransferase activity"/>
    <property type="evidence" value="ECO:0007669"/>
    <property type="project" value="UniProtKB-EC"/>
</dbReference>
<dbReference type="Proteomes" id="UP000245535">
    <property type="component" value="Unassembled WGS sequence"/>
</dbReference>
<comment type="pathway">
    <text evidence="1">Lipid metabolism.</text>
</comment>
<evidence type="ECO:0000313" key="7">
    <source>
        <dbReference type="EMBL" id="PWJ44465.1"/>
    </source>
</evidence>
<protein>
    <submittedName>
        <fullName evidence="7">Methyltransferase family protein</fullName>
    </submittedName>
</protein>
<dbReference type="SUPFAM" id="SSF53335">
    <property type="entry name" value="S-adenosyl-L-methionine-dependent methyltransferases"/>
    <property type="match status" value="1"/>
</dbReference>
<feature type="domain" description="Methyltransferase" evidence="6">
    <location>
        <begin position="54"/>
        <end position="146"/>
    </location>
</feature>
<keyword evidence="3 7" id="KW-0808">Transferase</keyword>
<dbReference type="PANTHER" id="PTHR44307">
    <property type="entry name" value="PHOSPHOETHANOLAMINE METHYLTRANSFERASE"/>
    <property type="match status" value="1"/>
</dbReference>
<gene>
    <name evidence="7" type="ORF">BC781_101836</name>
</gene>
<comment type="catalytic activity">
    <reaction evidence="5">
        <text>phosphoethanolamine + S-adenosyl-L-methionine = N-methylethanolamine phosphate + S-adenosyl-L-homocysteine + H(+)</text>
        <dbReference type="Rhea" id="RHEA:20365"/>
        <dbReference type="ChEBI" id="CHEBI:15378"/>
        <dbReference type="ChEBI" id="CHEBI:57781"/>
        <dbReference type="ChEBI" id="CHEBI:57856"/>
        <dbReference type="ChEBI" id="CHEBI:58190"/>
        <dbReference type="ChEBI" id="CHEBI:59789"/>
        <dbReference type="EC" id="2.1.1.103"/>
    </reaction>
    <physiologicalReaction direction="left-to-right" evidence="5">
        <dbReference type="Rhea" id="RHEA:20366"/>
    </physiologicalReaction>
</comment>
<keyword evidence="2 7" id="KW-0489">Methyltransferase</keyword>
<dbReference type="Gene3D" id="3.40.50.150">
    <property type="entry name" value="Vaccinia Virus protein VP39"/>
    <property type="match status" value="1"/>
</dbReference>
<dbReference type="GO" id="GO:0032259">
    <property type="term" value="P:methylation"/>
    <property type="evidence" value="ECO:0007669"/>
    <property type="project" value="UniProtKB-KW"/>
</dbReference>
<proteinExistence type="predicted"/>
<reference evidence="7 8" key="1">
    <citation type="submission" date="2018-03" db="EMBL/GenBank/DDBJ databases">
        <title>Genomic Encyclopedia of Archaeal and Bacterial Type Strains, Phase II (KMG-II): from individual species to whole genera.</title>
        <authorList>
            <person name="Goeker M."/>
        </authorList>
    </citation>
    <scope>NUCLEOTIDE SEQUENCE [LARGE SCALE GENOMIC DNA]</scope>
    <source>
        <strain evidence="7 8">DSM 28229</strain>
    </source>
</reference>
<dbReference type="CDD" id="cd02440">
    <property type="entry name" value="AdoMet_MTases"/>
    <property type="match status" value="1"/>
</dbReference>
<evidence type="ECO:0000256" key="1">
    <source>
        <dbReference type="ARBA" id="ARBA00005189"/>
    </source>
</evidence>
<dbReference type="EMBL" id="QGDO01000001">
    <property type="protein sequence ID" value="PWJ44465.1"/>
    <property type="molecule type" value="Genomic_DNA"/>
</dbReference>
<dbReference type="AlphaFoldDB" id="A0A315ZFV5"/>
<evidence type="ECO:0000256" key="2">
    <source>
        <dbReference type="ARBA" id="ARBA00022603"/>
    </source>
</evidence>
<accession>A0A315ZFV5</accession>
<dbReference type="InterPro" id="IPR041698">
    <property type="entry name" value="Methyltransf_25"/>
</dbReference>
<sequence length="264" mass="30364">MDKTYLNINRTLWDHKTPVHLDSEFYDHKSFLEGRSSLNEIELALLPELKGKKVLHLQCHFGQDTLSLARMGAEVTGVDLSPKAIEVAQKTARDLELDAKFVCGDVFEIDQLLDEQYDFVFTSYGVIGWLPELNTWGKVIEKVMKPNAQLLLVEFHPVIWMFDEQFEKVTYGYFDCGAIIEETEGTYTDRDAELKDKSYSWNHSLEDVFQGLSKAGLEITNLREYDYSPYDCFNNTVKSEKGYQIKGVEGKLPMVYALEARKKS</sequence>
<dbReference type="PANTHER" id="PTHR44307:SF2">
    <property type="entry name" value="PHOSPHOETHANOLAMINE METHYLTRANSFERASE ISOFORM X1"/>
    <property type="match status" value="1"/>
</dbReference>
<dbReference type="OrthoDB" id="8385759at2"/>
<dbReference type="RefSeq" id="WP_109615956.1">
    <property type="nucleotide sequence ID" value="NZ_QGDO01000001.1"/>
</dbReference>
<evidence type="ECO:0000256" key="4">
    <source>
        <dbReference type="ARBA" id="ARBA00025707"/>
    </source>
</evidence>
<comment type="caution">
    <text evidence="7">The sequence shown here is derived from an EMBL/GenBank/DDBJ whole genome shotgun (WGS) entry which is preliminary data.</text>
</comment>
<keyword evidence="8" id="KW-1185">Reference proteome</keyword>
<dbReference type="Pfam" id="PF13649">
    <property type="entry name" value="Methyltransf_25"/>
    <property type="match status" value="1"/>
</dbReference>
<evidence type="ECO:0000259" key="6">
    <source>
        <dbReference type="Pfam" id="PF13649"/>
    </source>
</evidence>